<feature type="binding site" evidence="6">
    <location>
        <position position="94"/>
    </location>
    <ligand>
        <name>Mg(2+)</name>
        <dbReference type="ChEBI" id="CHEBI:18420"/>
        <label>2</label>
    </ligand>
</feature>
<feature type="binding site" evidence="7">
    <location>
        <position position="94"/>
    </location>
    <ligand>
        <name>Mg(2+)</name>
        <dbReference type="ChEBI" id="CHEBI:18420"/>
        <label>1</label>
        <note>catalytic</note>
    </ligand>
</feature>
<protein>
    <recommendedName>
        <fullName evidence="6">3'(2'),5'-bisphosphate nucleotidase CysQ</fullName>
        <ecNumber evidence="6">3.1.3.7</ecNumber>
    </recommendedName>
    <alternativeName>
        <fullName evidence="6">3'(2'),5-bisphosphonucleoside 3'(2')-phosphohydrolase</fullName>
    </alternativeName>
    <alternativeName>
        <fullName evidence="6">3'-phosphoadenosine 5'-phosphate phosphatase</fullName>
        <shortName evidence="6">PAP phosphatase</shortName>
    </alternativeName>
</protein>
<keyword evidence="3 6" id="KW-0997">Cell inner membrane</keyword>
<evidence type="ECO:0000256" key="7">
    <source>
        <dbReference type="PIRSR" id="PIRSR600760-2"/>
    </source>
</evidence>
<dbReference type="Pfam" id="PF00459">
    <property type="entry name" value="Inositol_P"/>
    <property type="match status" value="1"/>
</dbReference>
<comment type="cofactor">
    <cofactor evidence="6 7">
        <name>Mg(2+)</name>
        <dbReference type="ChEBI" id="CHEBI:18420"/>
    </cofactor>
</comment>
<feature type="binding site" evidence="6">
    <location>
        <position position="220"/>
    </location>
    <ligand>
        <name>substrate</name>
    </ligand>
</feature>
<dbReference type="PANTHER" id="PTHR43028">
    <property type="entry name" value="3'(2'),5'-BISPHOSPHATE NUCLEOTIDASE 1"/>
    <property type="match status" value="1"/>
</dbReference>
<dbReference type="EMBL" id="LKAJ02000001">
    <property type="protein sequence ID" value="MCS5712628.1"/>
    <property type="molecule type" value="Genomic_DNA"/>
</dbReference>
<dbReference type="Gene3D" id="3.30.540.10">
    <property type="entry name" value="Fructose-1,6-Bisphosphatase, subunit A, domain 1"/>
    <property type="match status" value="1"/>
</dbReference>
<dbReference type="PANTHER" id="PTHR43028:SF5">
    <property type="entry name" value="3'(2'),5'-BISPHOSPHATE NUCLEOTIDASE 1"/>
    <property type="match status" value="1"/>
</dbReference>
<organism evidence="8">
    <name type="scientific">Candidatus Berkiella aquae</name>
    <dbReference type="NCBI Taxonomy" id="295108"/>
    <lineage>
        <taxon>Bacteria</taxon>
        <taxon>Pseudomonadati</taxon>
        <taxon>Pseudomonadota</taxon>
        <taxon>Gammaproteobacteria</taxon>
        <taxon>Candidatus Berkiellales</taxon>
        <taxon>Candidatus Berkiellaceae</taxon>
        <taxon>Candidatus Berkiella</taxon>
    </lineage>
</organism>
<feature type="binding site" evidence="7">
    <location>
        <position position="97"/>
    </location>
    <ligand>
        <name>Mg(2+)</name>
        <dbReference type="ChEBI" id="CHEBI:18420"/>
        <label>1</label>
        <note>catalytic</note>
    </ligand>
</feature>
<dbReference type="EMBL" id="LKAJ01000002">
    <property type="protein sequence ID" value="KRG22169.1"/>
    <property type="molecule type" value="Genomic_DNA"/>
</dbReference>
<dbReference type="GO" id="GO:0046854">
    <property type="term" value="P:phosphatidylinositol phosphate biosynthetic process"/>
    <property type="evidence" value="ECO:0007669"/>
    <property type="project" value="InterPro"/>
</dbReference>
<comment type="subcellular location">
    <subcellularLocation>
        <location evidence="6">Cell inner membrane</location>
        <topology evidence="6">Peripheral membrane protein</topology>
        <orientation evidence="6">Cytoplasmic side</orientation>
    </subcellularLocation>
</comment>
<comment type="similarity">
    <text evidence="1 6">Belongs to the inositol monophosphatase superfamily. CysQ family.</text>
</comment>
<dbReference type="GO" id="GO:0000103">
    <property type="term" value="P:sulfate assimilation"/>
    <property type="evidence" value="ECO:0007669"/>
    <property type="project" value="TreeGrafter"/>
</dbReference>
<name>A0A0Q9YQI1_9GAMM</name>
<dbReference type="InterPro" id="IPR006240">
    <property type="entry name" value="CysQ"/>
</dbReference>
<reference evidence="9" key="3">
    <citation type="submission" date="2021-06" db="EMBL/GenBank/DDBJ databases">
        <title>Genomic Description and Analysis of Intracellular Bacteria, Candidatus Berkiella cookevillensis and Candidatus Berkiella aquae.</title>
        <authorList>
            <person name="Kidane D.T."/>
            <person name="Mehari Y.T."/>
            <person name="Rice F.C."/>
            <person name="Arivett B.A."/>
            <person name="Farone A.L."/>
            <person name="Berk S.G."/>
            <person name="Farone M.B."/>
        </authorList>
    </citation>
    <scope>NUCLEOTIDE SEQUENCE</scope>
    <source>
        <strain evidence="9">HT99</strain>
    </source>
</reference>
<dbReference type="AlphaFoldDB" id="A0A0Q9YQI1"/>
<dbReference type="GO" id="GO:0050427">
    <property type="term" value="P:3'-phosphoadenosine 5'-phosphosulfate metabolic process"/>
    <property type="evidence" value="ECO:0007669"/>
    <property type="project" value="TreeGrafter"/>
</dbReference>
<gene>
    <name evidence="6 8" type="primary">cysQ</name>
    <name evidence="8" type="ORF">HT99x_00586</name>
    <name evidence="9" type="ORF">HT99x_014410</name>
</gene>
<evidence type="ECO:0000313" key="8">
    <source>
        <dbReference type="EMBL" id="KRG22169.1"/>
    </source>
</evidence>
<dbReference type="GO" id="GO:0008441">
    <property type="term" value="F:3'(2'),5'-bisphosphate nucleotidase activity"/>
    <property type="evidence" value="ECO:0007669"/>
    <property type="project" value="UniProtKB-UniRule"/>
</dbReference>
<keyword evidence="6 7" id="KW-0479">Metal-binding</keyword>
<dbReference type="Gene3D" id="3.40.190.80">
    <property type="match status" value="1"/>
</dbReference>
<evidence type="ECO:0000256" key="2">
    <source>
        <dbReference type="ARBA" id="ARBA00022475"/>
    </source>
</evidence>
<feature type="binding site" evidence="6">
    <location>
        <position position="94"/>
    </location>
    <ligand>
        <name>Mg(2+)</name>
        <dbReference type="ChEBI" id="CHEBI:18420"/>
        <label>1</label>
    </ligand>
</feature>
<evidence type="ECO:0000256" key="3">
    <source>
        <dbReference type="ARBA" id="ARBA00022519"/>
    </source>
</evidence>
<dbReference type="OrthoDB" id="9785695at2"/>
<keyword evidence="5 6" id="KW-0472">Membrane</keyword>
<dbReference type="CDD" id="cd01638">
    <property type="entry name" value="CysQ"/>
    <property type="match status" value="1"/>
</dbReference>
<dbReference type="Proteomes" id="UP000051497">
    <property type="component" value="Unassembled WGS sequence"/>
</dbReference>
<dbReference type="PROSITE" id="PS00630">
    <property type="entry name" value="IMP_2"/>
    <property type="match status" value="1"/>
</dbReference>
<feature type="binding site" evidence="6">
    <location>
        <position position="74"/>
    </location>
    <ligand>
        <name>Mg(2+)</name>
        <dbReference type="ChEBI" id="CHEBI:18420"/>
        <label>1</label>
    </ligand>
</feature>
<keyword evidence="10" id="KW-1185">Reference proteome</keyword>
<reference evidence="8" key="1">
    <citation type="submission" date="2015-09" db="EMBL/GenBank/DDBJ databases">
        <title>Draft Genome Sequences of Two Novel Amoeba-resistant Intranuclear Bacteria, Candidatus Berkiella cookevillensis and Candidatus Berkiella aquae.</title>
        <authorList>
            <person name="Mehari Y.T."/>
            <person name="Arivett B.A."/>
            <person name="Farone A.L."/>
            <person name="Gunderson J.H."/>
            <person name="Farone M.B."/>
        </authorList>
    </citation>
    <scope>NUCLEOTIDE SEQUENCE [LARGE SCALE GENOMIC DNA]</scope>
    <source>
        <strain evidence="8">HT99</strain>
    </source>
</reference>
<dbReference type="GO" id="GO:0005886">
    <property type="term" value="C:plasma membrane"/>
    <property type="evidence" value="ECO:0007669"/>
    <property type="project" value="UniProtKB-SubCell"/>
</dbReference>
<feature type="binding site" evidence="7">
    <location>
        <position position="96"/>
    </location>
    <ligand>
        <name>Mg(2+)</name>
        <dbReference type="ChEBI" id="CHEBI:18420"/>
        <label>1</label>
        <note>catalytic</note>
    </ligand>
</feature>
<dbReference type="NCBIfam" id="TIGR01331">
    <property type="entry name" value="bisphos_cysQ"/>
    <property type="match status" value="1"/>
</dbReference>
<evidence type="ECO:0000313" key="10">
    <source>
        <dbReference type="Proteomes" id="UP000051497"/>
    </source>
</evidence>
<dbReference type="HAMAP" id="MF_02095">
    <property type="entry name" value="CysQ"/>
    <property type="match status" value="1"/>
</dbReference>
<sequence length="275" mass="30647">MTELATWTDYAYQLAKQAGEKILTYYQDSESITADYKADQSPITVADQAAHEIIANGLAEYVLDHQGAAPLLSEEGRQIPFLERQQWSRYWCVDPLDGTKEFLARNDEFTVNIALIVNHQPVLGVVYVPAQRAGYLAWRGGGAYACDQQGQQKRIVSKIPPAQPLRVLVSRHHGLDYLQPWLVRLGPTELISQGSALKFCTIASGQADLLLRLSPTSEWDNAAGQCILEEAGGEVFSFEGLPLTYNRAGTLEQPHFIAVGDKDSDWKRFFPSSFR</sequence>
<comment type="caution">
    <text evidence="8">The sequence shown here is derived from an EMBL/GenBank/DDBJ whole genome shotgun (WGS) entry which is preliminary data.</text>
</comment>
<keyword evidence="4 6" id="KW-0378">Hydrolase</keyword>
<dbReference type="InterPro" id="IPR050725">
    <property type="entry name" value="CysQ/Inositol_MonoPase"/>
</dbReference>
<dbReference type="SUPFAM" id="SSF56655">
    <property type="entry name" value="Carbohydrate phosphatase"/>
    <property type="match status" value="1"/>
</dbReference>
<dbReference type="PATRIC" id="fig|1590043.3.peg.590"/>
<keyword evidence="6 7" id="KW-0460">Magnesium</keyword>
<feature type="binding site" evidence="6">
    <location>
        <position position="96"/>
    </location>
    <ligand>
        <name>Mg(2+)</name>
        <dbReference type="ChEBI" id="CHEBI:18420"/>
        <label>1</label>
    </ligand>
</feature>
<proteinExistence type="inferred from homology"/>
<reference evidence="9" key="2">
    <citation type="journal article" date="2016" name="Genome Announc.">
        <title>Draft Genome Sequences of Two Novel Amoeba-Resistant Intranuclear Bacteria, 'Candidatus Berkiella cookevillensis' and 'Candidatus Berkiella aquae'.</title>
        <authorList>
            <person name="Mehari Y.T."/>
            <person name="Arivett B.A."/>
            <person name="Farone A.L."/>
            <person name="Gunderson J.H."/>
            <person name="Farone M.B."/>
        </authorList>
    </citation>
    <scope>NUCLEOTIDE SEQUENCE</scope>
    <source>
        <strain evidence="9">HT99</strain>
    </source>
</reference>
<evidence type="ECO:0000256" key="6">
    <source>
        <dbReference type="HAMAP-Rule" id="MF_02095"/>
    </source>
</evidence>
<feature type="binding site" evidence="6">
    <location>
        <begin position="96"/>
        <end position="99"/>
    </location>
    <ligand>
        <name>substrate</name>
    </ligand>
</feature>
<dbReference type="GO" id="GO:0000287">
    <property type="term" value="F:magnesium ion binding"/>
    <property type="evidence" value="ECO:0007669"/>
    <property type="project" value="UniProtKB-UniRule"/>
</dbReference>
<feature type="binding site" evidence="6">
    <location>
        <position position="74"/>
    </location>
    <ligand>
        <name>substrate</name>
    </ligand>
</feature>
<evidence type="ECO:0000313" key="9">
    <source>
        <dbReference type="EMBL" id="MCS5712628.1"/>
    </source>
</evidence>
<dbReference type="RefSeq" id="WP_075065230.1">
    <property type="nucleotide sequence ID" value="NZ_LKAJ02000001.1"/>
</dbReference>
<evidence type="ECO:0000256" key="5">
    <source>
        <dbReference type="ARBA" id="ARBA00023136"/>
    </source>
</evidence>
<dbReference type="InterPro" id="IPR020550">
    <property type="entry name" value="Inositol_monophosphatase_CS"/>
</dbReference>
<comment type="function">
    <text evidence="6">Converts adenosine-3',5'-bisphosphate (PAP) to AMP.</text>
</comment>
<evidence type="ECO:0000256" key="4">
    <source>
        <dbReference type="ARBA" id="ARBA00022801"/>
    </source>
</evidence>
<dbReference type="InterPro" id="IPR000760">
    <property type="entry name" value="Inositol_monophosphatase-like"/>
</dbReference>
<evidence type="ECO:0000256" key="1">
    <source>
        <dbReference type="ARBA" id="ARBA00005289"/>
    </source>
</evidence>
<comment type="catalytic activity">
    <reaction evidence="6">
        <text>adenosine 3',5'-bisphosphate + H2O = AMP + phosphate</text>
        <dbReference type="Rhea" id="RHEA:10040"/>
        <dbReference type="ChEBI" id="CHEBI:15377"/>
        <dbReference type="ChEBI" id="CHEBI:43474"/>
        <dbReference type="ChEBI" id="CHEBI:58343"/>
        <dbReference type="ChEBI" id="CHEBI:456215"/>
        <dbReference type="EC" id="3.1.3.7"/>
    </reaction>
</comment>
<keyword evidence="2 6" id="KW-1003">Cell membrane</keyword>
<feature type="binding site" evidence="6 7">
    <location>
        <position position="220"/>
    </location>
    <ligand>
        <name>Mg(2+)</name>
        <dbReference type="ChEBI" id="CHEBI:18420"/>
        <label>2</label>
    </ligand>
</feature>
<accession>A0A0Q9YQI1</accession>
<dbReference type="STRING" id="295108.HT99x_00586"/>
<dbReference type="EC" id="3.1.3.7" evidence="6"/>
<feature type="binding site" evidence="7">
    <location>
        <position position="74"/>
    </location>
    <ligand>
        <name>Mg(2+)</name>
        <dbReference type="ChEBI" id="CHEBI:18420"/>
        <label>1</label>
        <note>catalytic</note>
    </ligand>
</feature>
<feature type="binding site" evidence="6">
    <location>
        <position position="97"/>
    </location>
    <ligand>
        <name>Mg(2+)</name>
        <dbReference type="ChEBI" id="CHEBI:18420"/>
        <label>2</label>
    </ligand>
</feature>